<evidence type="ECO:0000313" key="2">
    <source>
        <dbReference type="EMBL" id="KAK7300182.1"/>
    </source>
</evidence>
<feature type="coiled-coil region" evidence="1">
    <location>
        <begin position="85"/>
        <end position="119"/>
    </location>
</feature>
<evidence type="ECO:0000256" key="1">
    <source>
        <dbReference type="SAM" id="Coils"/>
    </source>
</evidence>
<comment type="caution">
    <text evidence="2">The sequence shown here is derived from an EMBL/GenBank/DDBJ whole genome shotgun (WGS) entry which is preliminary data.</text>
</comment>
<protein>
    <submittedName>
        <fullName evidence="2">Uncharacterized protein</fullName>
    </submittedName>
</protein>
<name>A0AAN9PK46_CLITE</name>
<reference evidence="2 3" key="1">
    <citation type="submission" date="2024-01" db="EMBL/GenBank/DDBJ databases">
        <title>The genomes of 5 underutilized Papilionoideae crops provide insights into root nodulation and disease resistance.</title>
        <authorList>
            <person name="Yuan L."/>
        </authorList>
    </citation>
    <scope>NUCLEOTIDE SEQUENCE [LARGE SCALE GENOMIC DNA]</scope>
    <source>
        <strain evidence="2">LY-2023</strain>
        <tissue evidence="2">Leaf</tissue>
    </source>
</reference>
<accession>A0AAN9PK46</accession>
<dbReference type="AlphaFoldDB" id="A0AAN9PK46"/>
<proteinExistence type="predicted"/>
<keyword evidence="3" id="KW-1185">Reference proteome</keyword>
<evidence type="ECO:0000313" key="3">
    <source>
        <dbReference type="Proteomes" id="UP001359559"/>
    </source>
</evidence>
<keyword evidence="1" id="KW-0175">Coiled coil</keyword>
<organism evidence="2 3">
    <name type="scientific">Clitoria ternatea</name>
    <name type="common">Butterfly pea</name>
    <dbReference type="NCBI Taxonomy" id="43366"/>
    <lineage>
        <taxon>Eukaryota</taxon>
        <taxon>Viridiplantae</taxon>
        <taxon>Streptophyta</taxon>
        <taxon>Embryophyta</taxon>
        <taxon>Tracheophyta</taxon>
        <taxon>Spermatophyta</taxon>
        <taxon>Magnoliopsida</taxon>
        <taxon>eudicotyledons</taxon>
        <taxon>Gunneridae</taxon>
        <taxon>Pentapetalae</taxon>
        <taxon>rosids</taxon>
        <taxon>fabids</taxon>
        <taxon>Fabales</taxon>
        <taxon>Fabaceae</taxon>
        <taxon>Papilionoideae</taxon>
        <taxon>50 kb inversion clade</taxon>
        <taxon>NPAAA clade</taxon>
        <taxon>indigoferoid/millettioid clade</taxon>
        <taxon>Phaseoleae</taxon>
        <taxon>Clitoria</taxon>
    </lineage>
</organism>
<dbReference type="Proteomes" id="UP001359559">
    <property type="component" value="Unassembled WGS sequence"/>
</dbReference>
<gene>
    <name evidence="2" type="ORF">RJT34_11019</name>
</gene>
<dbReference type="EMBL" id="JAYKXN010000003">
    <property type="protein sequence ID" value="KAK7300182.1"/>
    <property type="molecule type" value="Genomic_DNA"/>
</dbReference>
<sequence length="232" mass="26342">MMGRLYEISRQAKNALEFSRPSEKQGQECSALARDSDLVRFLETLNTTDSTSGHRKLALLTGLKNKNDQTLKVPTDTDAREASKRERCESKAKKINNKLQRKLKERKALRKKLEEIEKEIALLLPKKRQSMNNSTTDQDALNATTVSVSKGRDEEFAGLYDAGIEGFKNRKEFEDEVRAIYSKGVKNGILEARATLLALEMRFKEEQSTRPALKKNEEHVKVAADNEISVQQ</sequence>